<dbReference type="RefSeq" id="WP_344807178.1">
    <property type="nucleotide sequence ID" value="NZ_BAABBO010000011.1"/>
</dbReference>
<dbReference type="Proteomes" id="UP001501337">
    <property type="component" value="Unassembled WGS sequence"/>
</dbReference>
<dbReference type="EMBL" id="BAABBO010000011">
    <property type="protein sequence ID" value="GAA3967676.1"/>
    <property type="molecule type" value="Genomic_DNA"/>
</dbReference>
<protein>
    <recommendedName>
        <fullName evidence="4">Alginate export domain-containing protein</fullName>
    </recommendedName>
</protein>
<evidence type="ECO:0000256" key="1">
    <source>
        <dbReference type="SAM" id="SignalP"/>
    </source>
</evidence>
<sequence length="462" mass="51451">MSARSAVHASRWPIVVRAALVAAGLFLVSSHSQASEWDYDSQISLDTALSDYDTVPTFDGVSSTARYEAFIEWVSPDRERPLWSARLRPWLTYRTDPEAPFLVDENRSDVSTDGGYAELREFLLTRHFVFGRPHWTASAGRQQVADDYGFWWDDSLESLRLQLDDTLAKGSLTLGSKQYRYNTKDNELAPSQADLLFLLGHYRYQFANGQWIGSRLIVQDDYSSADASGDDATDQVDFTGVTVGLELMADQQSLGPTLYDYYVGAAVMTGEAQLTQPGVTDETVDTLGWMAFAELGQRFIDWPLRPRVAIRAAVTDKPDEPFEGFFQNDLQSSRSARMSDFNSGLAGGFFGVRMSNLLFYGALAQAAINERNQLQLSWFSLQRRSTTIDVSASIDAGYASADGEDIGDIVELRYYWTMFPRAIRQEYLTTSLLVTASVFTPGNALTSDGTDSLLAIGLDVQY</sequence>
<organism evidence="2 3">
    <name type="scientific">Allohahella marinimesophila</name>
    <dbReference type="NCBI Taxonomy" id="1054972"/>
    <lineage>
        <taxon>Bacteria</taxon>
        <taxon>Pseudomonadati</taxon>
        <taxon>Pseudomonadota</taxon>
        <taxon>Gammaproteobacteria</taxon>
        <taxon>Oceanospirillales</taxon>
        <taxon>Hahellaceae</taxon>
        <taxon>Allohahella</taxon>
    </lineage>
</organism>
<comment type="caution">
    <text evidence="2">The sequence shown here is derived from an EMBL/GenBank/DDBJ whole genome shotgun (WGS) entry which is preliminary data.</text>
</comment>
<gene>
    <name evidence="2" type="ORF">GCM10022278_26790</name>
</gene>
<keyword evidence="1" id="KW-0732">Signal</keyword>
<accession>A0ABP7PLP0</accession>
<reference evidence="3" key="1">
    <citation type="journal article" date="2019" name="Int. J. Syst. Evol. Microbiol.">
        <title>The Global Catalogue of Microorganisms (GCM) 10K type strain sequencing project: providing services to taxonomists for standard genome sequencing and annotation.</title>
        <authorList>
            <consortium name="The Broad Institute Genomics Platform"/>
            <consortium name="The Broad Institute Genome Sequencing Center for Infectious Disease"/>
            <person name="Wu L."/>
            <person name="Ma J."/>
        </authorList>
    </citation>
    <scope>NUCLEOTIDE SEQUENCE [LARGE SCALE GENOMIC DNA]</scope>
    <source>
        <strain evidence="3">JCM 17555</strain>
    </source>
</reference>
<proteinExistence type="predicted"/>
<evidence type="ECO:0000313" key="2">
    <source>
        <dbReference type="EMBL" id="GAA3967676.1"/>
    </source>
</evidence>
<dbReference type="Gene3D" id="2.40.160.100">
    <property type="match status" value="1"/>
</dbReference>
<feature type="chain" id="PRO_5047476726" description="Alginate export domain-containing protein" evidence="1">
    <location>
        <begin position="35"/>
        <end position="462"/>
    </location>
</feature>
<feature type="signal peptide" evidence="1">
    <location>
        <begin position="1"/>
        <end position="34"/>
    </location>
</feature>
<dbReference type="InterPro" id="IPR053728">
    <property type="entry name" value="Alginate_Permeability_Chnl"/>
</dbReference>
<evidence type="ECO:0000313" key="3">
    <source>
        <dbReference type="Proteomes" id="UP001501337"/>
    </source>
</evidence>
<evidence type="ECO:0008006" key="4">
    <source>
        <dbReference type="Google" id="ProtNLM"/>
    </source>
</evidence>
<name>A0ABP7PLP0_9GAMM</name>
<keyword evidence="3" id="KW-1185">Reference proteome</keyword>